<evidence type="ECO:0000256" key="10">
    <source>
        <dbReference type="ARBA" id="ARBA00022917"/>
    </source>
</evidence>
<dbReference type="PROSITE" id="PS50862">
    <property type="entry name" value="AA_TRNA_LIGASE_II"/>
    <property type="match status" value="1"/>
</dbReference>
<dbReference type="GO" id="GO:0005737">
    <property type="term" value="C:cytoplasm"/>
    <property type="evidence" value="ECO:0007669"/>
    <property type="project" value="UniProtKB-SubCell"/>
</dbReference>
<evidence type="ECO:0000256" key="7">
    <source>
        <dbReference type="ARBA" id="ARBA00022741"/>
    </source>
</evidence>
<dbReference type="GO" id="GO:0000049">
    <property type="term" value="F:tRNA binding"/>
    <property type="evidence" value="ECO:0007669"/>
    <property type="project" value="InterPro"/>
</dbReference>
<evidence type="ECO:0000256" key="13">
    <source>
        <dbReference type="HAMAP-Rule" id="MF_00281"/>
    </source>
</evidence>
<dbReference type="SUPFAM" id="SSF46589">
    <property type="entry name" value="tRNA-binding arm"/>
    <property type="match status" value="1"/>
</dbReference>
<keyword evidence="9 13" id="KW-0460">Magnesium</keyword>
<evidence type="ECO:0000256" key="4">
    <source>
        <dbReference type="ARBA" id="ARBA00022490"/>
    </source>
</evidence>
<dbReference type="GO" id="GO:0004826">
    <property type="term" value="F:phenylalanine-tRNA ligase activity"/>
    <property type="evidence" value="ECO:0007669"/>
    <property type="project" value="UniProtKB-UniRule"/>
</dbReference>
<dbReference type="GO" id="GO:0000287">
    <property type="term" value="F:magnesium ion binding"/>
    <property type="evidence" value="ECO:0007669"/>
    <property type="project" value="UniProtKB-UniRule"/>
</dbReference>
<dbReference type="InterPro" id="IPR045864">
    <property type="entry name" value="aa-tRNA-synth_II/BPL/LPL"/>
</dbReference>
<dbReference type="HAMAP" id="MF_00281">
    <property type="entry name" value="Phe_tRNA_synth_alpha1"/>
    <property type="match status" value="1"/>
</dbReference>
<dbReference type="PANTHER" id="PTHR11538">
    <property type="entry name" value="PHENYLALANYL-TRNA SYNTHETASE"/>
    <property type="match status" value="1"/>
</dbReference>
<name>A0A9D2JNL6_9FIRM</name>
<comment type="caution">
    <text evidence="15">The sequence shown here is derived from an EMBL/GenBank/DDBJ whole genome shotgun (WGS) entry which is preliminary data.</text>
</comment>
<dbReference type="InterPro" id="IPR006195">
    <property type="entry name" value="aa-tRNA-synth_II"/>
</dbReference>
<comment type="similarity">
    <text evidence="2 13">Belongs to the class-II aminoacyl-tRNA synthetase family. Phe-tRNA synthetase alpha subunit type 1 subfamily.</text>
</comment>
<organism evidence="15 16">
    <name type="scientific">Candidatus Gemmiger avistercoris</name>
    <dbReference type="NCBI Taxonomy" id="2838606"/>
    <lineage>
        <taxon>Bacteria</taxon>
        <taxon>Bacillati</taxon>
        <taxon>Bacillota</taxon>
        <taxon>Clostridia</taxon>
        <taxon>Eubacteriales</taxon>
        <taxon>Gemmiger</taxon>
    </lineage>
</organism>
<evidence type="ECO:0000256" key="5">
    <source>
        <dbReference type="ARBA" id="ARBA00022598"/>
    </source>
</evidence>
<evidence type="ECO:0000259" key="14">
    <source>
        <dbReference type="PROSITE" id="PS50862"/>
    </source>
</evidence>
<comment type="cofactor">
    <cofactor evidence="13">
        <name>Mg(2+)</name>
        <dbReference type="ChEBI" id="CHEBI:18420"/>
    </cofactor>
    <text evidence="13">Binds 2 magnesium ions per tetramer.</text>
</comment>
<protein>
    <recommendedName>
        <fullName evidence="13">Phenylalanine--tRNA ligase alpha subunit</fullName>
        <ecNumber evidence="13">6.1.1.20</ecNumber>
    </recommendedName>
    <alternativeName>
        <fullName evidence="13">Phenylalanyl-tRNA synthetase alpha subunit</fullName>
        <shortName evidence="13">PheRS</shortName>
    </alternativeName>
</protein>
<dbReference type="PANTHER" id="PTHR11538:SF41">
    <property type="entry name" value="PHENYLALANINE--TRNA LIGASE, MITOCHONDRIAL"/>
    <property type="match status" value="1"/>
</dbReference>
<evidence type="ECO:0000256" key="8">
    <source>
        <dbReference type="ARBA" id="ARBA00022840"/>
    </source>
</evidence>
<dbReference type="FunFam" id="3.30.930.10:FF:000003">
    <property type="entry name" value="Phenylalanine--tRNA ligase alpha subunit"/>
    <property type="match status" value="1"/>
</dbReference>
<dbReference type="InterPro" id="IPR002319">
    <property type="entry name" value="Phenylalanyl-tRNA_Synthase"/>
</dbReference>
<dbReference type="InterPro" id="IPR010978">
    <property type="entry name" value="tRNA-bd_arm"/>
</dbReference>
<keyword evidence="10 13" id="KW-0648">Protein biosynthesis</keyword>
<feature type="domain" description="Aminoacyl-transfer RNA synthetases class-II family profile" evidence="14">
    <location>
        <begin position="113"/>
        <end position="337"/>
    </location>
</feature>
<evidence type="ECO:0000313" key="16">
    <source>
        <dbReference type="Proteomes" id="UP000824105"/>
    </source>
</evidence>
<proteinExistence type="inferred from homology"/>
<gene>
    <name evidence="13" type="primary">pheS</name>
    <name evidence="15" type="ORF">H9724_04975</name>
</gene>
<comment type="catalytic activity">
    <reaction evidence="12 13">
        <text>tRNA(Phe) + L-phenylalanine + ATP = L-phenylalanyl-tRNA(Phe) + AMP + diphosphate + H(+)</text>
        <dbReference type="Rhea" id="RHEA:19413"/>
        <dbReference type="Rhea" id="RHEA-COMP:9668"/>
        <dbReference type="Rhea" id="RHEA-COMP:9699"/>
        <dbReference type="ChEBI" id="CHEBI:15378"/>
        <dbReference type="ChEBI" id="CHEBI:30616"/>
        <dbReference type="ChEBI" id="CHEBI:33019"/>
        <dbReference type="ChEBI" id="CHEBI:58095"/>
        <dbReference type="ChEBI" id="CHEBI:78442"/>
        <dbReference type="ChEBI" id="CHEBI:78531"/>
        <dbReference type="ChEBI" id="CHEBI:456215"/>
        <dbReference type="EC" id="6.1.1.20"/>
    </reaction>
</comment>
<comment type="subcellular location">
    <subcellularLocation>
        <location evidence="1 13">Cytoplasm</location>
    </subcellularLocation>
</comment>
<keyword evidence="5 13" id="KW-0436">Ligase</keyword>
<dbReference type="CDD" id="cd00496">
    <property type="entry name" value="PheRS_alpha_core"/>
    <property type="match status" value="1"/>
</dbReference>
<keyword evidence="4 13" id="KW-0963">Cytoplasm</keyword>
<keyword evidence="8 13" id="KW-0067">ATP-binding</keyword>
<dbReference type="EC" id="6.1.1.20" evidence="13"/>
<evidence type="ECO:0000256" key="1">
    <source>
        <dbReference type="ARBA" id="ARBA00004496"/>
    </source>
</evidence>
<accession>A0A9D2JNL6</accession>
<evidence type="ECO:0000313" key="15">
    <source>
        <dbReference type="EMBL" id="HIZ62105.1"/>
    </source>
</evidence>
<dbReference type="Proteomes" id="UP000824105">
    <property type="component" value="Unassembled WGS sequence"/>
</dbReference>
<dbReference type="SUPFAM" id="SSF55681">
    <property type="entry name" value="Class II aaRS and biotin synthetases"/>
    <property type="match status" value="1"/>
</dbReference>
<dbReference type="Pfam" id="PF02912">
    <property type="entry name" value="Phe_tRNA-synt_N"/>
    <property type="match status" value="1"/>
</dbReference>
<keyword evidence="7 13" id="KW-0547">Nucleotide-binding</keyword>
<evidence type="ECO:0000256" key="6">
    <source>
        <dbReference type="ARBA" id="ARBA00022723"/>
    </source>
</evidence>
<dbReference type="InterPro" id="IPR004188">
    <property type="entry name" value="Phe-tRNA_ligase_II_N"/>
</dbReference>
<dbReference type="GO" id="GO:0005524">
    <property type="term" value="F:ATP binding"/>
    <property type="evidence" value="ECO:0007669"/>
    <property type="project" value="UniProtKB-UniRule"/>
</dbReference>
<dbReference type="AlphaFoldDB" id="A0A9D2JNL6"/>
<evidence type="ECO:0000256" key="12">
    <source>
        <dbReference type="ARBA" id="ARBA00049255"/>
    </source>
</evidence>
<dbReference type="EMBL" id="DXBF01000046">
    <property type="protein sequence ID" value="HIZ62105.1"/>
    <property type="molecule type" value="Genomic_DNA"/>
</dbReference>
<dbReference type="GO" id="GO:0140096">
    <property type="term" value="F:catalytic activity, acting on a protein"/>
    <property type="evidence" value="ECO:0007669"/>
    <property type="project" value="UniProtKB-ARBA"/>
</dbReference>
<keyword evidence="11 13" id="KW-0030">Aminoacyl-tRNA synthetase</keyword>
<dbReference type="GO" id="GO:0016740">
    <property type="term" value="F:transferase activity"/>
    <property type="evidence" value="ECO:0007669"/>
    <property type="project" value="UniProtKB-ARBA"/>
</dbReference>
<evidence type="ECO:0000256" key="9">
    <source>
        <dbReference type="ARBA" id="ARBA00022842"/>
    </source>
</evidence>
<dbReference type="Gene3D" id="3.30.930.10">
    <property type="entry name" value="Bira Bifunctional Protein, Domain 2"/>
    <property type="match status" value="1"/>
</dbReference>
<comment type="subunit">
    <text evidence="3 13">Tetramer of two alpha and two beta subunits.</text>
</comment>
<reference evidence="15" key="1">
    <citation type="journal article" date="2021" name="PeerJ">
        <title>Extensive microbial diversity within the chicken gut microbiome revealed by metagenomics and culture.</title>
        <authorList>
            <person name="Gilroy R."/>
            <person name="Ravi A."/>
            <person name="Getino M."/>
            <person name="Pursley I."/>
            <person name="Horton D.L."/>
            <person name="Alikhan N.F."/>
            <person name="Baker D."/>
            <person name="Gharbi K."/>
            <person name="Hall N."/>
            <person name="Watson M."/>
            <person name="Adriaenssens E.M."/>
            <person name="Foster-Nyarko E."/>
            <person name="Jarju S."/>
            <person name="Secka A."/>
            <person name="Antonio M."/>
            <person name="Oren A."/>
            <person name="Chaudhuri R.R."/>
            <person name="La Ragione R."/>
            <person name="Hildebrand F."/>
            <person name="Pallen M.J."/>
        </authorList>
    </citation>
    <scope>NUCLEOTIDE SEQUENCE</scope>
    <source>
        <strain evidence="15">CHK188-11489</strain>
    </source>
</reference>
<reference evidence="15" key="2">
    <citation type="submission" date="2021-04" db="EMBL/GenBank/DDBJ databases">
        <authorList>
            <person name="Gilroy R."/>
        </authorList>
    </citation>
    <scope>NUCLEOTIDE SEQUENCE</scope>
    <source>
        <strain evidence="15">CHK188-11489</strain>
    </source>
</reference>
<evidence type="ECO:0000256" key="2">
    <source>
        <dbReference type="ARBA" id="ARBA00010207"/>
    </source>
</evidence>
<keyword evidence="6 13" id="KW-0479">Metal-binding</keyword>
<evidence type="ECO:0000256" key="11">
    <source>
        <dbReference type="ARBA" id="ARBA00023146"/>
    </source>
</evidence>
<evidence type="ECO:0000256" key="3">
    <source>
        <dbReference type="ARBA" id="ARBA00011209"/>
    </source>
</evidence>
<sequence length="340" mass="37635">MEEKIKELRAAIEQAGAAVTNEAELSAFWQQFLSKNGAVAGLTKSLRDVPKEERPAVGKTINEFKNWAEAQYQALSAQVERAALAARNAAETVDITLPAQKRPNGSLHPITLVKNEIVDVFSGMGFEIYEGPEIEDDDHNFTRLNVPKNHPARDMQDTFYVAEDIVLRTHTSPGQIRVMDSEKPPIKVLVPGRVFRSDSDATHSPMFHQMEGLVVDKGITLCDLQGMLDEFVQALFGEGVKTRLRPSYFPFTEPSVEVDVSCFECGGKGCPLCKHTGWIEVLGGGIVHHNVLANCGIDPKVYSGLAFGIGIERIAMLKYGINNIGLMFENDLRFLKQFED</sequence>
<feature type="binding site" evidence="13">
    <location>
        <position position="253"/>
    </location>
    <ligand>
        <name>Mg(2+)</name>
        <dbReference type="ChEBI" id="CHEBI:18420"/>
        <note>shared with beta subunit</note>
    </ligand>
</feature>
<dbReference type="InterPro" id="IPR022911">
    <property type="entry name" value="Phe_tRNA_ligase_alpha1_bac"/>
</dbReference>
<dbReference type="GO" id="GO:0006432">
    <property type="term" value="P:phenylalanyl-tRNA aminoacylation"/>
    <property type="evidence" value="ECO:0007669"/>
    <property type="project" value="UniProtKB-UniRule"/>
</dbReference>
<dbReference type="Pfam" id="PF01409">
    <property type="entry name" value="tRNA-synt_2d"/>
    <property type="match status" value="1"/>
</dbReference>